<keyword evidence="10" id="KW-1185">Reference proteome</keyword>
<gene>
    <name evidence="9" type="ORF">C8A03DRAFT_17019</name>
</gene>
<keyword evidence="2 7" id="KW-0812">Transmembrane</keyword>
<feature type="transmembrane region" description="Helical" evidence="7">
    <location>
        <begin position="71"/>
        <end position="91"/>
    </location>
</feature>
<name>A0AAN7C6I9_9PEZI</name>
<evidence type="ECO:0000256" key="5">
    <source>
        <dbReference type="ARBA" id="ARBA00038359"/>
    </source>
</evidence>
<dbReference type="Pfam" id="PF20684">
    <property type="entry name" value="Fung_rhodopsin"/>
    <property type="match status" value="1"/>
</dbReference>
<feature type="transmembrane region" description="Helical" evidence="7">
    <location>
        <begin position="273"/>
        <end position="293"/>
    </location>
</feature>
<feature type="region of interest" description="Disordered" evidence="6">
    <location>
        <begin position="327"/>
        <end position="381"/>
    </location>
</feature>
<feature type="compositionally biased region" description="Polar residues" evidence="6">
    <location>
        <begin position="327"/>
        <end position="343"/>
    </location>
</feature>
<dbReference type="InterPro" id="IPR052337">
    <property type="entry name" value="SAT4-like"/>
</dbReference>
<evidence type="ECO:0000256" key="4">
    <source>
        <dbReference type="ARBA" id="ARBA00023136"/>
    </source>
</evidence>
<feature type="region of interest" description="Disordered" evidence="6">
    <location>
        <begin position="421"/>
        <end position="479"/>
    </location>
</feature>
<evidence type="ECO:0000313" key="10">
    <source>
        <dbReference type="Proteomes" id="UP001303760"/>
    </source>
</evidence>
<protein>
    <recommendedName>
        <fullName evidence="8">Rhodopsin domain-containing protein</fullName>
    </recommendedName>
</protein>
<organism evidence="9 10">
    <name type="scientific">Achaetomium macrosporum</name>
    <dbReference type="NCBI Taxonomy" id="79813"/>
    <lineage>
        <taxon>Eukaryota</taxon>
        <taxon>Fungi</taxon>
        <taxon>Dikarya</taxon>
        <taxon>Ascomycota</taxon>
        <taxon>Pezizomycotina</taxon>
        <taxon>Sordariomycetes</taxon>
        <taxon>Sordariomycetidae</taxon>
        <taxon>Sordariales</taxon>
        <taxon>Chaetomiaceae</taxon>
        <taxon>Achaetomium</taxon>
    </lineage>
</organism>
<feature type="region of interest" description="Disordered" evidence="6">
    <location>
        <begin position="492"/>
        <end position="519"/>
    </location>
</feature>
<feature type="transmembrane region" description="Helical" evidence="7">
    <location>
        <begin position="151"/>
        <end position="179"/>
    </location>
</feature>
<feature type="compositionally biased region" description="Basic and acidic residues" evidence="6">
    <location>
        <begin position="500"/>
        <end position="513"/>
    </location>
</feature>
<dbReference type="PANTHER" id="PTHR33048:SF47">
    <property type="entry name" value="INTEGRAL MEMBRANE PROTEIN-RELATED"/>
    <property type="match status" value="1"/>
</dbReference>
<dbReference type="PANTHER" id="PTHR33048">
    <property type="entry name" value="PTH11-LIKE INTEGRAL MEMBRANE PROTEIN (AFU_ORTHOLOGUE AFUA_5G11245)"/>
    <property type="match status" value="1"/>
</dbReference>
<evidence type="ECO:0000256" key="6">
    <source>
        <dbReference type="SAM" id="MobiDB-lite"/>
    </source>
</evidence>
<dbReference type="AlphaFoldDB" id="A0AAN7C6I9"/>
<feature type="transmembrane region" description="Helical" evidence="7">
    <location>
        <begin position="199"/>
        <end position="220"/>
    </location>
</feature>
<evidence type="ECO:0000256" key="3">
    <source>
        <dbReference type="ARBA" id="ARBA00022989"/>
    </source>
</evidence>
<evidence type="ECO:0000313" key="9">
    <source>
        <dbReference type="EMBL" id="KAK4236319.1"/>
    </source>
</evidence>
<proteinExistence type="inferred from homology"/>
<evidence type="ECO:0000256" key="1">
    <source>
        <dbReference type="ARBA" id="ARBA00004141"/>
    </source>
</evidence>
<comment type="similarity">
    <text evidence="5">Belongs to the SAT4 family.</text>
</comment>
<feature type="domain" description="Rhodopsin" evidence="8">
    <location>
        <begin position="57"/>
        <end position="299"/>
    </location>
</feature>
<comment type="caution">
    <text evidence="9">The sequence shown here is derived from an EMBL/GenBank/DDBJ whole genome shotgun (WGS) entry which is preliminary data.</text>
</comment>
<evidence type="ECO:0000256" key="7">
    <source>
        <dbReference type="SAM" id="Phobius"/>
    </source>
</evidence>
<feature type="transmembrane region" description="Helical" evidence="7">
    <location>
        <begin position="116"/>
        <end position="139"/>
    </location>
</feature>
<sequence length="519" mass="57446">MTGTGTTWDNSTFSGNTTIDPNATLWAIPQDPGRPLQADIIACAVITFLIALSFVVLRFYTRGRLNHVLGASDWCILPALLCAAGVTASSLEQMVHGAGRHAWETDVYQLPAFERAAWYGIFFYNLSLTLTRISILLLYNRIFTYTWIKRAIQIVLILVVAIGIWFVVSVCTACMPLQAFWDWSLYWTTFVYCQPPNLWWANAGLHIASDLVVMALPMPVLSSLNLPRRQKYAVVGVFALGFFVCVISIVRLVALIQQTEQQSWDATYTSAGLIYWTTVEINAAISCACIMTLKPLIQRLFPRLLSPSKCMREPTLQWITPINNHDSITNSSNTHHRNSQQQCFGVAPPEPDRLHRAQDRRPSDTPSHYTTKRRGSSSGLLHEQLVDQMEKSRYYHGVIKSSSGDEYDLDHDLDLEAQRTCSAASTNGNDEEEDDGSLLDPNPTPTPHPNPSFGGPTAAGATKGLKPPPRAHLGGGGGLTIRVTKEVVVEKWPRSSLPGEQEHGEGVELREGVGKNARG</sequence>
<keyword evidence="3 7" id="KW-1133">Transmembrane helix</keyword>
<keyword evidence="4 7" id="KW-0472">Membrane</keyword>
<comment type="subcellular location">
    <subcellularLocation>
        <location evidence="1">Membrane</location>
        <topology evidence="1">Multi-pass membrane protein</topology>
    </subcellularLocation>
</comment>
<evidence type="ECO:0000256" key="2">
    <source>
        <dbReference type="ARBA" id="ARBA00022692"/>
    </source>
</evidence>
<reference evidence="9" key="2">
    <citation type="submission" date="2023-05" db="EMBL/GenBank/DDBJ databases">
        <authorList>
            <consortium name="Lawrence Berkeley National Laboratory"/>
            <person name="Steindorff A."/>
            <person name="Hensen N."/>
            <person name="Bonometti L."/>
            <person name="Westerberg I."/>
            <person name="Brannstrom I.O."/>
            <person name="Guillou S."/>
            <person name="Cros-Aarteil S."/>
            <person name="Calhoun S."/>
            <person name="Haridas S."/>
            <person name="Kuo A."/>
            <person name="Mondo S."/>
            <person name="Pangilinan J."/>
            <person name="Riley R."/>
            <person name="Labutti K."/>
            <person name="Andreopoulos B."/>
            <person name="Lipzen A."/>
            <person name="Chen C."/>
            <person name="Yanf M."/>
            <person name="Daum C."/>
            <person name="Ng V."/>
            <person name="Clum A."/>
            <person name="Ohm R."/>
            <person name="Martin F."/>
            <person name="Silar P."/>
            <person name="Natvig D."/>
            <person name="Lalanne C."/>
            <person name="Gautier V."/>
            <person name="Ament-Velasquez S.L."/>
            <person name="Kruys A."/>
            <person name="Hutchinson M.I."/>
            <person name="Powell A.J."/>
            <person name="Barry K."/>
            <person name="Miller A.N."/>
            <person name="Grigoriev I.V."/>
            <person name="Debuchy R."/>
            <person name="Gladieux P."/>
            <person name="Thoren M.H."/>
            <person name="Johannesson H."/>
        </authorList>
    </citation>
    <scope>NUCLEOTIDE SEQUENCE</scope>
    <source>
        <strain evidence="9">CBS 532.94</strain>
    </source>
</reference>
<dbReference type="Proteomes" id="UP001303760">
    <property type="component" value="Unassembled WGS sequence"/>
</dbReference>
<reference evidence="9" key="1">
    <citation type="journal article" date="2023" name="Mol. Phylogenet. Evol.">
        <title>Genome-scale phylogeny and comparative genomics of the fungal order Sordariales.</title>
        <authorList>
            <person name="Hensen N."/>
            <person name="Bonometti L."/>
            <person name="Westerberg I."/>
            <person name="Brannstrom I.O."/>
            <person name="Guillou S."/>
            <person name="Cros-Aarteil S."/>
            <person name="Calhoun S."/>
            <person name="Haridas S."/>
            <person name="Kuo A."/>
            <person name="Mondo S."/>
            <person name="Pangilinan J."/>
            <person name="Riley R."/>
            <person name="LaButti K."/>
            <person name="Andreopoulos B."/>
            <person name="Lipzen A."/>
            <person name="Chen C."/>
            <person name="Yan M."/>
            <person name="Daum C."/>
            <person name="Ng V."/>
            <person name="Clum A."/>
            <person name="Steindorff A."/>
            <person name="Ohm R.A."/>
            <person name="Martin F."/>
            <person name="Silar P."/>
            <person name="Natvig D.O."/>
            <person name="Lalanne C."/>
            <person name="Gautier V."/>
            <person name="Ament-Velasquez S.L."/>
            <person name="Kruys A."/>
            <person name="Hutchinson M.I."/>
            <person name="Powell A.J."/>
            <person name="Barry K."/>
            <person name="Miller A.N."/>
            <person name="Grigoriev I.V."/>
            <person name="Debuchy R."/>
            <person name="Gladieux P."/>
            <person name="Hiltunen Thoren M."/>
            <person name="Johannesson H."/>
        </authorList>
    </citation>
    <scope>NUCLEOTIDE SEQUENCE</scope>
    <source>
        <strain evidence="9">CBS 532.94</strain>
    </source>
</reference>
<feature type="compositionally biased region" description="Basic and acidic residues" evidence="6">
    <location>
        <begin position="350"/>
        <end position="363"/>
    </location>
</feature>
<dbReference type="GO" id="GO:0016020">
    <property type="term" value="C:membrane"/>
    <property type="evidence" value="ECO:0007669"/>
    <property type="project" value="UniProtKB-SubCell"/>
</dbReference>
<accession>A0AAN7C6I9</accession>
<evidence type="ECO:0000259" key="8">
    <source>
        <dbReference type="Pfam" id="PF20684"/>
    </source>
</evidence>
<dbReference type="InterPro" id="IPR049326">
    <property type="entry name" value="Rhodopsin_dom_fungi"/>
</dbReference>
<feature type="transmembrane region" description="Helical" evidence="7">
    <location>
        <begin position="232"/>
        <end position="253"/>
    </location>
</feature>
<feature type="transmembrane region" description="Helical" evidence="7">
    <location>
        <begin position="36"/>
        <end position="59"/>
    </location>
</feature>
<dbReference type="EMBL" id="MU860200">
    <property type="protein sequence ID" value="KAK4236319.1"/>
    <property type="molecule type" value="Genomic_DNA"/>
</dbReference>